<evidence type="ECO:0000313" key="3">
    <source>
        <dbReference type="Proteomes" id="UP000828390"/>
    </source>
</evidence>
<proteinExistence type="predicted"/>
<reference evidence="1" key="1">
    <citation type="journal article" date="2019" name="bioRxiv">
        <title>The Genome of the Zebra Mussel, Dreissena polymorpha: A Resource for Invasive Species Research.</title>
        <authorList>
            <person name="McCartney M.A."/>
            <person name="Auch B."/>
            <person name="Kono T."/>
            <person name="Mallez S."/>
            <person name="Zhang Y."/>
            <person name="Obille A."/>
            <person name="Becker A."/>
            <person name="Abrahante J.E."/>
            <person name="Garbe J."/>
            <person name="Badalamenti J.P."/>
            <person name="Herman A."/>
            <person name="Mangelson H."/>
            <person name="Liachko I."/>
            <person name="Sullivan S."/>
            <person name="Sone E.D."/>
            <person name="Koren S."/>
            <person name="Silverstein K.A.T."/>
            <person name="Beckman K.B."/>
            <person name="Gohl D.M."/>
        </authorList>
    </citation>
    <scope>NUCLEOTIDE SEQUENCE</scope>
    <source>
        <strain evidence="1">Duluth1</strain>
        <tissue evidence="1">Whole animal</tissue>
    </source>
</reference>
<accession>A0A9D4D6H7</accession>
<evidence type="ECO:0000313" key="1">
    <source>
        <dbReference type="EMBL" id="KAH3738874.1"/>
    </source>
</evidence>
<name>A0A9D4D6H7_DREPO</name>
<reference evidence="1" key="2">
    <citation type="submission" date="2020-11" db="EMBL/GenBank/DDBJ databases">
        <authorList>
            <person name="McCartney M.A."/>
            <person name="Auch B."/>
            <person name="Kono T."/>
            <person name="Mallez S."/>
            <person name="Becker A."/>
            <person name="Gohl D.M."/>
            <person name="Silverstein K.A.T."/>
            <person name="Koren S."/>
            <person name="Bechman K.B."/>
            <person name="Herman A."/>
            <person name="Abrahante J.E."/>
            <person name="Garbe J."/>
        </authorList>
    </citation>
    <scope>NUCLEOTIDE SEQUENCE</scope>
    <source>
        <strain evidence="1">Duluth1</strain>
        <tissue evidence="1">Whole animal</tissue>
    </source>
</reference>
<dbReference type="AlphaFoldDB" id="A0A9D4D6H7"/>
<dbReference type="Proteomes" id="UP000828390">
    <property type="component" value="Unassembled WGS sequence"/>
</dbReference>
<organism evidence="1 3">
    <name type="scientific">Dreissena polymorpha</name>
    <name type="common">Zebra mussel</name>
    <name type="synonym">Mytilus polymorpha</name>
    <dbReference type="NCBI Taxonomy" id="45954"/>
    <lineage>
        <taxon>Eukaryota</taxon>
        <taxon>Metazoa</taxon>
        <taxon>Spiralia</taxon>
        <taxon>Lophotrochozoa</taxon>
        <taxon>Mollusca</taxon>
        <taxon>Bivalvia</taxon>
        <taxon>Autobranchia</taxon>
        <taxon>Heteroconchia</taxon>
        <taxon>Euheterodonta</taxon>
        <taxon>Imparidentia</taxon>
        <taxon>Neoheterodontei</taxon>
        <taxon>Myida</taxon>
        <taxon>Dreissenoidea</taxon>
        <taxon>Dreissenidae</taxon>
        <taxon>Dreissena</taxon>
    </lineage>
</organism>
<gene>
    <name evidence="1" type="ORF">DPMN_045517</name>
    <name evidence="2" type="ORF">DPMN_045519</name>
</gene>
<comment type="caution">
    <text evidence="1">The sequence shown here is derived from an EMBL/GenBank/DDBJ whole genome shotgun (WGS) entry which is preliminary data.</text>
</comment>
<dbReference type="EMBL" id="JAIWYP010000011">
    <property type="protein sequence ID" value="KAH3738874.1"/>
    <property type="molecule type" value="Genomic_DNA"/>
</dbReference>
<evidence type="ECO:0000313" key="2">
    <source>
        <dbReference type="EMBL" id="KAH3738876.1"/>
    </source>
</evidence>
<keyword evidence="3" id="KW-1185">Reference proteome</keyword>
<protein>
    <submittedName>
        <fullName evidence="1">Uncharacterized protein</fullName>
    </submittedName>
</protein>
<sequence>MSDSVKTTKNKSKPRICPFCLTDKGIKVYHVRLNDHLRTQHRLSAAEVRQTTSEAKAAKFRCKNPTSKRCYWRCTCVVAVIRRGQHLLSTVHGMTNGTEEYFAKYAAFVKVGVSTGLYQVCYKNYMASLVLCVAF</sequence>
<dbReference type="EMBL" id="JAIWYP010000011">
    <property type="protein sequence ID" value="KAH3738876.1"/>
    <property type="molecule type" value="Genomic_DNA"/>
</dbReference>